<dbReference type="InParanoid" id="D8PQF2"/>
<dbReference type="GeneID" id="9585974"/>
<keyword evidence="3" id="KW-0732">Signal</keyword>
<keyword evidence="2" id="KW-0472">Membrane</keyword>
<dbReference type="GO" id="GO:0055085">
    <property type="term" value="P:transmembrane transport"/>
    <property type="evidence" value="ECO:0007669"/>
    <property type="project" value="TreeGrafter"/>
</dbReference>
<feature type="region of interest" description="Disordered" evidence="1">
    <location>
        <begin position="947"/>
        <end position="1041"/>
    </location>
</feature>
<dbReference type="InterPro" id="IPR040241">
    <property type="entry name" value="TRP_Flc/Pkd2-like"/>
</dbReference>
<keyword evidence="6" id="KW-1185">Reference proteome</keyword>
<keyword evidence="2" id="KW-1133">Transmembrane helix</keyword>
<keyword evidence="2" id="KW-0812">Transmembrane</keyword>
<dbReference type="OMA" id="TSVWLPW"/>
<evidence type="ECO:0000256" key="3">
    <source>
        <dbReference type="SAM" id="SignalP"/>
    </source>
</evidence>
<feature type="transmembrane region" description="Helical" evidence="2">
    <location>
        <begin position="190"/>
        <end position="212"/>
    </location>
</feature>
<dbReference type="HOGENOM" id="CLU_007074_0_0_1"/>
<gene>
    <name evidence="5" type="ORF">SCHCODRAFT_80296</name>
</gene>
<feature type="chain" id="PRO_5003120258" description="TRP C-terminal domain-containing protein" evidence="3">
    <location>
        <begin position="25"/>
        <end position="1041"/>
    </location>
</feature>
<dbReference type="PANTHER" id="PTHR31145">
    <property type="entry name" value="INTEGRAL MEMBRANE PROTEIN (AFU_ORTHOLOGUE AFUA_7G01610)"/>
    <property type="match status" value="1"/>
</dbReference>
<dbReference type="RefSeq" id="XP_003036586.1">
    <property type="nucleotide sequence ID" value="XM_003036540.1"/>
</dbReference>
<feature type="signal peptide" evidence="3">
    <location>
        <begin position="1"/>
        <end position="24"/>
    </location>
</feature>
<dbReference type="GO" id="GO:0016020">
    <property type="term" value="C:membrane"/>
    <property type="evidence" value="ECO:0007669"/>
    <property type="project" value="TreeGrafter"/>
</dbReference>
<dbReference type="VEuPathDB" id="FungiDB:SCHCODRAFT_02622212"/>
<dbReference type="eggNOG" id="ENOG502R2RV">
    <property type="taxonomic scope" value="Eukaryota"/>
</dbReference>
<evidence type="ECO:0000313" key="5">
    <source>
        <dbReference type="EMBL" id="EFJ01684.1"/>
    </source>
</evidence>
<dbReference type="STRING" id="578458.D8PQF2"/>
<dbReference type="AlphaFoldDB" id="D8PQF2"/>
<feature type="transmembrane region" description="Helical" evidence="2">
    <location>
        <begin position="671"/>
        <end position="693"/>
    </location>
</feature>
<evidence type="ECO:0000256" key="1">
    <source>
        <dbReference type="SAM" id="MobiDB-lite"/>
    </source>
</evidence>
<feature type="transmembrane region" description="Helical" evidence="2">
    <location>
        <begin position="583"/>
        <end position="601"/>
    </location>
</feature>
<feature type="region of interest" description="Disordered" evidence="1">
    <location>
        <begin position="895"/>
        <end position="930"/>
    </location>
</feature>
<feature type="region of interest" description="Disordered" evidence="1">
    <location>
        <begin position="734"/>
        <end position="799"/>
    </location>
</feature>
<feature type="compositionally biased region" description="Polar residues" evidence="1">
    <location>
        <begin position="742"/>
        <end position="770"/>
    </location>
</feature>
<dbReference type="InterPro" id="IPR010308">
    <property type="entry name" value="TRP_C"/>
</dbReference>
<accession>D8PQF2</accession>
<proteinExistence type="predicted"/>
<reference evidence="5 6" key="1">
    <citation type="journal article" date="2010" name="Nat. Biotechnol.">
        <title>Genome sequence of the model mushroom Schizophyllum commune.</title>
        <authorList>
            <person name="Ohm R.A."/>
            <person name="de Jong J.F."/>
            <person name="Lugones L.G."/>
            <person name="Aerts A."/>
            <person name="Kothe E."/>
            <person name="Stajich J.E."/>
            <person name="de Vries R.P."/>
            <person name="Record E."/>
            <person name="Levasseur A."/>
            <person name="Baker S.E."/>
            <person name="Bartholomew K.A."/>
            <person name="Coutinho P.M."/>
            <person name="Erdmann S."/>
            <person name="Fowler T.J."/>
            <person name="Gathman A.C."/>
            <person name="Lombard V."/>
            <person name="Henrissat B."/>
            <person name="Knabe N."/>
            <person name="Kuees U."/>
            <person name="Lilly W.W."/>
            <person name="Lindquist E."/>
            <person name="Lucas S."/>
            <person name="Magnuson J.K."/>
            <person name="Piumi F."/>
            <person name="Raudaskoski M."/>
            <person name="Salamov A."/>
            <person name="Schmutz J."/>
            <person name="Schwarze F.W.M.R."/>
            <person name="vanKuyk P.A."/>
            <person name="Horton J.S."/>
            <person name="Grigoriev I.V."/>
            <person name="Woesten H.A.B."/>
        </authorList>
    </citation>
    <scope>NUCLEOTIDE SEQUENCE [LARGE SCALE GENOMIC DNA]</scope>
    <source>
        <strain evidence="6">H4-8 / FGSC 9210</strain>
    </source>
</reference>
<dbReference type="PANTHER" id="PTHR31145:SF6">
    <property type="entry name" value="INTEGRAL MEMBRANE PROTEIN (AFU_ORTHOLOGUE AFUA_7G01610)"/>
    <property type="match status" value="1"/>
</dbReference>
<dbReference type="Pfam" id="PF06011">
    <property type="entry name" value="TRP"/>
    <property type="match status" value="1"/>
</dbReference>
<evidence type="ECO:0000313" key="6">
    <source>
        <dbReference type="Proteomes" id="UP000007431"/>
    </source>
</evidence>
<feature type="compositionally biased region" description="Low complexity" evidence="1">
    <location>
        <begin position="1005"/>
        <end position="1018"/>
    </location>
</feature>
<feature type="transmembrane region" description="Helical" evidence="2">
    <location>
        <begin position="532"/>
        <end position="555"/>
    </location>
</feature>
<feature type="compositionally biased region" description="Acidic residues" evidence="1">
    <location>
        <begin position="961"/>
        <end position="970"/>
    </location>
</feature>
<feature type="compositionally biased region" description="Polar residues" evidence="1">
    <location>
        <begin position="778"/>
        <end position="790"/>
    </location>
</feature>
<feature type="transmembrane region" description="Helical" evidence="2">
    <location>
        <begin position="372"/>
        <end position="397"/>
    </location>
</feature>
<organism evidence="6">
    <name type="scientific">Schizophyllum commune (strain H4-8 / FGSC 9210)</name>
    <name type="common">Split gill fungus</name>
    <dbReference type="NCBI Taxonomy" id="578458"/>
    <lineage>
        <taxon>Eukaryota</taxon>
        <taxon>Fungi</taxon>
        <taxon>Dikarya</taxon>
        <taxon>Basidiomycota</taxon>
        <taxon>Agaricomycotina</taxon>
        <taxon>Agaricomycetes</taxon>
        <taxon>Agaricomycetidae</taxon>
        <taxon>Agaricales</taxon>
        <taxon>Schizophyllaceae</taxon>
        <taxon>Schizophyllum</taxon>
    </lineage>
</organism>
<feature type="compositionally biased region" description="Basic residues" evidence="1">
    <location>
        <begin position="974"/>
        <end position="987"/>
    </location>
</feature>
<dbReference type="EMBL" id="GL377302">
    <property type="protein sequence ID" value="EFJ01684.1"/>
    <property type="molecule type" value="Genomic_DNA"/>
</dbReference>
<dbReference type="Proteomes" id="UP000007431">
    <property type="component" value="Unassembled WGS sequence"/>
</dbReference>
<evidence type="ECO:0000259" key="4">
    <source>
        <dbReference type="Pfam" id="PF06011"/>
    </source>
</evidence>
<evidence type="ECO:0000256" key="2">
    <source>
        <dbReference type="SAM" id="Phobius"/>
    </source>
</evidence>
<feature type="transmembrane region" description="Helical" evidence="2">
    <location>
        <begin position="491"/>
        <end position="511"/>
    </location>
</feature>
<dbReference type="OrthoDB" id="5312224at2759"/>
<feature type="compositionally biased region" description="Polar residues" evidence="1">
    <location>
        <begin position="915"/>
        <end position="930"/>
    </location>
</feature>
<sequence>MGSPPCPLSFILLFLSFFLSHVLAEPVNVSYSDCFDANANASLKFDISIIYAQALHDDSLGNYLNLTVLGNTPARILESSNSSGSLAATLLTTTEILTLNAWSNISYLCETLRPASPLPSLDDGATNYCPLDAGDFGLSSTIQWGENRALTTLVTRLRAVDTYSNELMCVDVSTTPLGPSGDNPYGQAIIIFWCTVGLAIAYWILVGLARIVSAWSRGRGGLNRSAGVWPNVQSLGYVLASAISGERLSASPALLRFCTPSLRDVLWHSQWCTSLAMIAVQWPPFIYPLLTQTAWSSLIYNITIATEPYNHWYPLHAAPYDPPDNFADQLDDSGSVLYIDRDAPNRLFMLPNNATNGISSFAYAVGVRPQDLFGICIVIFLGIVAATIAISIFIWVFDGCFSAISGGIEGSGGLWSSGKMRARSPGPGFVSASKDMLEAASPTVVGHEEGKGGNALFRPSSRFTLNGPGPLADRSVGKSLWSRVRPDGSSFHAAVLYGNLVRVLLFFYLPVTIVSSYQMTLPADVATTASRALAGVCFGIISVLIPALLLIRIHFTSTNKLYDETRTLLSLGPLYNLYRPKSHMFGALFFAHNLALGVTIGCGQKSGLAQAIVILIVEVIGALVTSIWLPWGVGASMGLISFLMCVARVVIAVLLVILTPTIDIGAGPGGWVAYGILVICALVYLAFTIMLILKLIEALVRIIGRVGFDQSTHTVDTGLLGACGMLGCCGSRRRRRRRGKNQRTSPANIYDPKNTQHMYNVSKSSPTSPNMYAPQPPFASNASKASSHSEPPSVLRPEHALRPYKEDSDDEGYIMAPFGNAKFANMSRPNSGYLPVNEQSAEPAQASGSSKGGFSRVGGGRAHIDNPYATLPAAGGSMHTFPSTSRPVHDPAMYAASYDEDSPPPSVSHVARHPNASTSSGFQPHTRTKSQTAIIEDPSVLAALRAASAPAEPPQTTPAEGYDDDSDESDSTTRPKKKPWYRIRGRTRAPSQAAMLQDEETGLDSSSQAAAAAAASSQPAPPPGRSFVVIRKAQGGASTPR</sequence>
<protein>
    <recommendedName>
        <fullName evidence="4">TRP C-terminal domain-containing protein</fullName>
    </recommendedName>
</protein>
<dbReference type="KEGG" id="scm:SCHCO_02622212"/>
<name>D8PQF2_SCHCM</name>
<feature type="transmembrane region" description="Helical" evidence="2">
    <location>
        <begin position="637"/>
        <end position="659"/>
    </location>
</feature>
<feature type="domain" description="TRP C-terminal" evidence="4">
    <location>
        <begin position="494"/>
        <end position="701"/>
    </location>
</feature>
<feature type="transmembrane region" description="Helical" evidence="2">
    <location>
        <begin position="608"/>
        <end position="631"/>
    </location>
</feature>